<dbReference type="InterPro" id="IPR019591">
    <property type="entry name" value="Mrp/NBP35_ATP-bd"/>
</dbReference>
<feature type="compositionally biased region" description="Gly residues" evidence="7">
    <location>
        <begin position="107"/>
        <end position="132"/>
    </location>
</feature>
<evidence type="ECO:0000256" key="1">
    <source>
        <dbReference type="ARBA" id="ARBA00022723"/>
    </source>
</evidence>
<dbReference type="Proteomes" id="UP000830434">
    <property type="component" value="Chromosome"/>
</dbReference>
<protein>
    <recommendedName>
        <fullName evidence="6">Iron-sulfur cluster carrier protein</fullName>
    </recommendedName>
</protein>
<keyword evidence="2 6" id="KW-0547">Nucleotide-binding</keyword>
<evidence type="ECO:0000256" key="6">
    <source>
        <dbReference type="HAMAP-Rule" id="MF_02040"/>
    </source>
</evidence>
<feature type="region of interest" description="Disordered" evidence="7">
    <location>
        <begin position="1"/>
        <end position="26"/>
    </location>
</feature>
<evidence type="ECO:0000256" key="4">
    <source>
        <dbReference type="ARBA" id="ARBA00023004"/>
    </source>
</evidence>
<dbReference type="InterPro" id="IPR018720">
    <property type="entry name" value="DUF2249"/>
</dbReference>
<dbReference type="Pfam" id="PF01883">
    <property type="entry name" value="FeS_assembly_P"/>
    <property type="match status" value="1"/>
</dbReference>
<reference evidence="10" key="1">
    <citation type="submission" date="2022-04" db="EMBL/GenBank/DDBJ databases">
        <title>Diverse halophilic archaea isolated from saline environments.</title>
        <authorList>
            <person name="Cui H.-L."/>
        </authorList>
    </citation>
    <scope>NUCLEOTIDE SEQUENCE</scope>
    <source>
        <strain evidence="10">XZYJT40</strain>
    </source>
</reference>
<dbReference type="GO" id="GO:0046872">
    <property type="term" value="F:metal ion binding"/>
    <property type="evidence" value="ECO:0007669"/>
    <property type="project" value="UniProtKB-KW"/>
</dbReference>
<dbReference type="PANTHER" id="PTHR42961:SF2">
    <property type="entry name" value="IRON-SULFUR PROTEIN NUBPL"/>
    <property type="match status" value="1"/>
</dbReference>
<dbReference type="Pfam" id="PF10006">
    <property type="entry name" value="DUF2249"/>
    <property type="match status" value="1"/>
</dbReference>
<dbReference type="RefSeq" id="WP_248655807.1">
    <property type="nucleotide sequence ID" value="NZ_CP096658.1"/>
</dbReference>
<keyword evidence="11" id="KW-1185">Reference proteome</keyword>
<keyword evidence="4 6" id="KW-0408">Iron</keyword>
<keyword evidence="5 6" id="KW-0411">Iron-sulfur</keyword>
<evidence type="ECO:0000256" key="2">
    <source>
        <dbReference type="ARBA" id="ARBA00022741"/>
    </source>
</evidence>
<dbReference type="GeneID" id="72189131"/>
<dbReference type="Gene3D" id="3.30.300.130">
    <property type="entry name" value="Fe-S cluster assembly (FSCA)"/>
    <property type="match status" value="1"/>
</dbReference>
<organism evidence="10 11">
    <name type="scientific">Halorussus gelatinilyticus</name>
    <dbReference type="NCBI Taxonomy" id="2937524"/>
    <lineage>
        <taxon>Archaea</taxon>
        <taxon>Methanobacteriati</taxon>
        <taxon>Methanobacteriota</taxon>
        <taxon>Stenosarchaea group</taxon>
        <taxon>Halobacteria</taxon>
        <taxon>Halobacteriales</taxon>
        <taxon>Haladaptataceae</taxon>
        <taxon>Halorussus</taxon>
    </lineage>
</organism>
<dbReference type="CDD" id="cd02037">
    <property type="entry name" value="Mrp_NBP35"/>
    <property type="match status" value="1"/>
</dbReference>
<sequence length="494" mass="50279">MSDTETPDGEVSDEATPNEAIPDSEVSARVEDAIASVEDPDFGASVLDAGLVTDVAVADGAATITVDLAGADPEAAEDVTEAMRREAFEVPGVETVRVEGETPDSGGVRGGGAHGGGARGDAAGSGGAGSGAAGSHDHGGAHDAGAHGGGGGLALPEIDHVIAVGSAKGGVGKTTVATHLARALADEYDVGLFDADIHGPNVPEMVGVEGPVEATDDGRAAPADADGMQVMSVGLVADDAPLAWRGAMAHDALTELLEDTAWTDRDVLVVDLPPGTGDVVLTMLQEVPVAGSVLVTTPFPTSLSDTGRSAALLEENGVPVVGAAVNMRGFTCENCGHDHDLYGGGESGPEEELGVEVLAELPFDRGLQNPGEPGEGERSDAERPDAATPDPVADLAQSVGEFVESDDSGPVSVPDSALDVRGLPPRIRHEQVGEEFAALAPGEEFYVVNDHDPSPLAQMLAGEFAEESADEAFETCEVHRRAPDEWVLELQRAV</sequence>
<dbReference type="InterPro" id="IPR002744">
    <property type="entry name" value="MIP18-like"/>
</dbReference>
<feature type="region of interest" description="Disordered" evidence="7">
    <location>
        <begin position="362"/>
        <end position="391"/>
    </location>
</feature>
<dbReference type="InterPro" id="IPR027417">
    <property type="entry name" value="P-loop_NTPase"/>
</dbReference>
<dbReference type="EMBL" id="CP096658">
    <property type="protein sequence ID" value="UPW01405.1"/>
    <property type="molecule type" value="Genomic_DNA"/>
</dbReference>
<feature type="region of interest" description="Disordered" evidence="7">
    <location>
        <begin position="98"/>
        <end position="151"/>
    </location>
</feature>
<dbReference type="InterPro" id="IPR034904">
    <property type="entry name" value="FSCA_dom_sf"/>
</dbReference>
<dbReference type="InterPro" id="IPR033756">
    <property type="entry name" value="YlxH/NBP35"/>
</dbReference>
<evidence type="ECO:0000256" key="7">
    <source>
        <dbReference type="SAM" id="MobiDB-lite"/>
    </source>
</evidence>
<dbReference type="SUPFAM" id="SSF117916">
    <property type="entry name" value="Fe-S cluster assembly (FSCA) domain-like"/>
    <property type="match status" value="1"/>
</dbReference>
<keyword evidence="6" id="KW-0378">Hydrolase</keyword>
<proteinExistence type="inferred from homology"/>
<feature type="binding site" evidence="6">
    <location>
        <begin position="167"/>
        <end position="174"/>
    </location>
    <ligand>
        <name>ATP</name>
        <dbReference type="ChEBI" id="CHEBI:30616"/>
    </ligand>
</feature>
<keyword evidence="1 6" id="KW-0479">Metal-binding</keyword>
<dbReference type="AlphaFoldDB" id="A0A8U0IL74"/>
<feature type="compositionally biased region" description="Basic and acidic residues" evidence="7">
    <location>
        <begin position="135"/>
        <end position="145"/>
    </location>
</feature>
<feature type="domain" description="MIP18 family-like" evidence="8">
    <location>
        <begin position="28"/>
        <end position="98"/>
    </location>
</feature>
<dbReference type="GO" id="GO:0140663">
    <property type="term" value="F:ATP-dependent FeS chaperone activity"/>
    <property type="evidence" value="ECO:0007669"/>
    <property type="project" value="InterPro"/>
</dbReference>
<dbReference type="SUPFAM" id="SSF52540">
    <property type="entry name" value="P-loop containing nucleoside triphosphate hydrolases"/>
    <property type="match status" value="1"/>
</dbReference>
<evidence type="ECO:0000313" key="10">
    <source>
        <dbReference type="EMBL" id="UPW01405.1"/>
    </source>
</evidence>
<evidence type="ECO:0000259" key="8">
    <source>
        <dbReference type="Pfam" id="PF01883"/>
    </source>
</evidence>
<feature type="compositionally biased region" description="Basic and acidic residues" evidence="7">
    <location>
        <begin position="375"/>
        <end position="385"/>
    </location>
</feature>
<dbReference type="GO" id="GO:0051539">
    <property type="term" value="F:4 iron, 4 sulfur cluster binding"/>
    <property type="evidence" value="ECO:0007669"/>
    <property type="project" value="TreeGrafter"/>
</dbReference>
<accession>A0A8U0IL74</accession>
<dbReference type="GO" id="GO:0005524">
    <property type="term" value="F:ATP binding"/>
    <property type="evidence" value="ECO:0007669"/>
    <property type="project" value="UniProtKB-UniRule"/>
</dbReference>
<dbReference type="GO" id="GO:0016226">
    <property type="term" value="P:iron-sulfur cluster assembly"/>
    <property type="evidence" value="ECO:0007669"/>
    <property type="project" value="InterPro"/>
</dbReference>
<evidence type="ECO:0000313" key="11">
    <source>
        <dbReference type="Proteomes" id="UP000830434"/>
    </source>
</evidence>
<evidence type="ECO:0000256" key="3">
    <source>
        <dbReference type="ARBA" id="ARBA00022840"/>
    </source>
</evidence>
<dbReference type="Gene3D" id="3.40.50.300">
    <property type="entry name" value="P-loop containing nucleotide triphosphate hydrolases"/>
    <property type="match status" value="1"/>
</dbReference>
<feature type="domain" description="DUF2249" evidence="9">
    <location>
        <begin position="418"/>
        <end position="491"/>
    </location>
</feature>
<evidence type="ECO:0000259" key="9">
    <source>
        <dbReference type="Pfam" id="PF10006"/>
    </source>
</evidence>
<comment type="function">
    <text evidence="6">Binds and transfers iron-sulfur (Fe-S) clusters to target apoproteins. Can hydrolyze ATP.</text>
</comment>
<dbReference type="Pfam" id="PF10609">
    <property type="entry name" value="ParA"/>
    <property type="match status" value="1"/>
</dbReference>
<dbReference type="HAMAP" id="MF_02040">
    <property type="entry name" value="Mrp_NBP35"/>
    <property type="match status" value="1"/>
</dbReference>
<dbReference type="InterPro" id="IPR044304">
    <property type="entry name" value="NUBPL-like"/>
</dbReference>
<dbReference type="GO" id="GO:0016887">
    <property type="term" value="F:ATP hydrolysis activity"/>
    <property type="evidence" value="ECO:0007669"/>
    <property type="project" value="UniProtKB-UniRule"/>
</dbReference>
<feature type="compositionally biased region" description="Acidic residues" evidence="7">
    <location>
        <begin position="1"/>
        <end position="13"/>
    </location>
</feature>
<dbReference type="KEGG" id="haxz:M0R88_04710"/>
<gene>
    <name evidence="10" type="ORF">M0R88_04710</name>
</gene>
<dbReference type="PANTHER" id="PTHR42961">
    <property type="entry name" value="IRON-SULFUR PROTEIN NUBPL"/>
    <property type="match status" value="1"/>
</dbReference>
<comment type="similarity">
    <text evidence="6">Belongs to the Mrp/NBP35 ATP-binding proteins family.</text>
</comment>
<evidence type="ECO:0000256" key="5">
    <source>
        <dbReference type="ARBA" id="ARBA00023014"/>
    </source>
</evidence>
<comment type="subunit">
    <text evidence="6">Homodimer.</text>
</comment>
<keyword evidence="3 6" id="KW-0067">ATP-binding</keyword>
<name>A0A8U0IL74_9EURY</name>